<organism evidence="2 3">
    <name type="scientific">Hwangdonia lutea</name>
    <dbReference type="NCBI Taxonomy" id="3075823"/>
    <lineage>
        <taxon>Bacteria</taxon>
        <taxon>Pseudomonadati</taxon>
        <taxon>Bacteroidota</taxon>
        <taxon>Flavobacteriia</taxon>
        <taxon>Flavobacteriales</taxon>
        <taxon>Flavobacteriaceae</taxon>
        <taxon>Hwangdonia</taxon>
    </lineage>
</organism>
<feature type="transmembrane region" description="Helical" evidence="1">
    <location>
        <begin position="45"/>
        <end position="63"/>
    </location>
</feature>
<feature type="transmembrane region" description="Helical" evidence="1">
    <location>
        <begin position="75"/>
        <end position="95"/>
    </location>
</feature>
<keyword evidence="1" id="KW-0812">Transmembrane</keyword>
<feature type="transmembrane region" description="Helical" evidence="1">
    <location>
        <begin position="115"/>
        <end position="139"/>
    </location>
</feature>
<dbReference type="AlphaFoldDB" id="A0AA97HPW5"/>
<dbReference type="EMBL" id="CP136521">
    <property type="protein sequence ID" value="WOD42043.1"/>
    <property type="molecule type" value="Genomic_DNA"/>
</dbReference>
<evidence type="ECO:0000313" key="2">
    <source>
        <dbReference type="EMBL" id="WOD42043.1"/>
    </source>
</evidence>
<feature type="transmembrane region" description="Helical" evidence="1">
    <location>
        <begin position="7"/>
        <end position="25"/>
    </location>
</feature>
<keyword evidence="1" id="KW-0472">Membrane</keyword>
<protein>
    <submittedName>
        <fullName evidence="2">Uncharacterized protein</fullName>
    </submittedName>
</protein>
<dbReference type="KEGG" id="hws:RNZ46_08520"/>
<dbReference type="Proteomes" id="UP001302486">
    <property type="component" value="Chromosome"/>
</dbReference>
<reference evidence="3" key="1">
    <citation type="submission" date="2024-06" db="EMBL/GenBank/DDBJ databases">
        <title>Hwangdonia haimaensis gen. nov., sp. nov., a member of the family Flavobacteriaceae isolated from the haima cold seep.</title>
        <authorList>
            <person name="Li J."/>
        </authorList>
    </citation>
    <scope>NUCLEOTIDE SEQUENCE [LARGE SCALE GENOMIC DNA]</scope>
    <source>
        <strain evidence="3">SCSIO 19198</strain>
    </source>
</reference>
<sequence length="144" mass="15387">MKKILTILLGIVGVLSIVFLAMIISTGDEAIKLGESSGTVNTFMYIGYLVFFLTLAFVVIFSLKNIFSDAETMKSTLKGVGIFALLAAICYFGLAKGVETELKDGEMLSAGGSQLLGAGLYLFYLLLAIAGGSMLFFAIKKMIK</sequence>
<keyword evidence="1" id="KW-1133">Transmembrane helix</keyword>
<proteinExistence type="predicted"/>
<keyword evidence="3" id="KW-1185">Reference proteome</keyword>
<name>A0AA97HPW5_9FLAO</name>
<accession>A0AA97HPW5</accession>
<gene>
    <name evidence="2" type="ORF">RNZ46_08520</name>
</gene>
<evidence type="ECO:0000256" key="1">
    <source>
        <dbReference type="SAM" id="Phobius"/>
    </source>
</evidence>
<dbReference type="RefSeq" id="WP_316981791.1">
    <property type="nucleotide sequence ID" value="NZ_CP136521.1"/>
</dbReference>
<evidence type="ECO:0000313" key="3">
    <source>
        <dbReference type="Proteomes" id="UP001302486"/>
    </source>
</evidence>